<dbReference type="InterPro" id="IPR015946">
    <property type="entry name" value="KH_dom-like_a/b"/>
</dbReference>
<dbReference type="PANTHER" id="PTHR43834:SF6">
    <property type="entry name" value="GTPASE DER"/>
    <property type="match status" value="1"/>
</dbReference>
<dbReference type="InterPro" id="IPR027417">
    <property type="entry name" value="P-loop_NTPase"/>
</dbReference>
<feature type="binding site" evidence="8">
    <location>
        <begin position="58"/>
        <end position="62"/>
    </location>
    <ligand>
        <name>GTP</name>
        <dbReference type="ChEBI" id="CHEBI:37565"/>
        <label>1</label>
    </ligand>
</feature>
<evidence type="ECO:0000259" key="11">
    <source>
        <dbReference type="PROSITE" id="PS51712"/>
    </source>
</evidence>
<keyword evidence="3 8" id="KW-0690">Ribosome biogenesis</keyword>
<dbReference type="Proteomes" id="UP000033428">
    <property type="component" value="Unassembled WGS sequence"/>
</dbReference>
<comment type="function">
    <text evidence="8 10">GTPase that plays an essential role in the late steps of ribosome biogenesis.</text>
</comment>
<dbReference type="InterPro" id="IPR006073">
    <property type="entry name" value="GTP-bd"/>
</dbReference>
<feature type="binding site" evidence="8">
    <location>
        <begin position="237"/>
        <end position="241"/>
    </location>
    <ligand>
        <name>GTP</name>
        <dbReference type="ChEBI" id="CHEBI:37565"/>
        <label>2</label>
    </ligand>
</feature>
<evidence type="ECO:0000313" key="13">
    <source>
        <dbReference type="Proteomes" id="UP000033428"/>
    </source>
</evidence>
<sequence length="447" mass="50430">MINIPVISIVGRPNVGKSSLFNQLVGERKAVVVKEAGTTRDRVSAEISIKEYHFHLVDTAGYHPDDKGKLALLMKEQIDNAISEAAILIMVVDAIAGLSPVDMEIVEALRKSSKPVILAVNKTDNKAFENNAVDFYRLGLGEPVMISCLHTKGIDKLKVRVTKVFAEQKDSFDKQIKSGADKYLKIAVIGRPNVGKSSFVNAILQKERVIVSDIPGTTRDSIDTFFTFEKGHYVIIDTAGIRHKRKIKTVADTFSILRSYDSIKRADVIVYMIDATSALTRDDMEILDFLEENGKPAIIAVNKWDLAMENSDVTIEGYQKELIKYYHRIEKYPFIFISAKNGKNLTKIFPILNQLNENLDLKIATPVLNKIMERNNPSLVPVGRNKQRPNFMYITQIKSRPIEFSIFVNHPDSVTESQTRFLENSLRANFPLEGIPIKLHIRKSNKR</sequence>
<organism evidence="12 13">
    <name type="scientific">Candidatus Omnitrophus magneticus</name>
    <dbReference type="NCBI Taxonomy" id="1609969"/>
    <lineage>
        <taxon>Bacteria</taxon>
        <taxon>Pseudomonadati</taxon>
        <taxon>Candidatus Omnitrophota</taxon>
        <taxon>Candidatus Omnitrophus</taxon>
    </lineage>
</organism>
<protein>
    <recommendedName>
        <fullName evidence="2 8">GTPase Der</fullName>
    </recommendedName>
    <alternativeName>
        <fullName evidence="7 8">GTP-binding protein EngA</fullName>
    </alternativeName>
</protein>
<evidence type="ECO:0000256" key="3">
    <source>
        <dbReference type="ARBA" id="ARBA00022517"/>
    </source>
</evidence>
<keyword evidence="13" id="KW-1185">Reference proteome</keyword>
<evidence type="ECO:0000256" key="5">
    <source>
        <dbReference type="ARBA" id="ARBA00022741"/>
    </source>
</evidence>
<evidence type="ECO:0000256" key="2">
    <source>
        <dbReference type="ARBA" id="ARBA00020953"/>
    </source>
</evidence>
<feature type="binding site" evidence="8">
    <location>
        <begin position="11"/>
        <end position="18"/>
    </location>
    <ligand>
        <name>GTP</name>
        <dbReference type="ChEBI" id="CHEBI:37565"/>
        <label>1</label>
    </ligand>
</feature>
<dbReference type="Pfam" id="PF14714">
    <property type="entry name" value="KH_dom-like"/>
    <property type="match status" value="1"/>
</dbReference>
<comment type="caution">
    <text evidence="12">The sequence shown here is derived from an EMBL/GenBank/DDBJ whole genome shotgun (WGS) entry which is preliminary data.</text>
</comment>
<keyword evidence="6 8" id="KW-0342">GTP-binding</keyword>
<dbReference type="NCBIfam" id="TIGR00231">
    <property type="entry name" value="small_GTP"/>
    <property type="match status" value="2"/>
</dbReference>
<dbReference type="EMBL" id="JYNY01000231">
    <property type="protein sequence ID" value="KJJ84998.1"/>
    <property type="molecule type" value="Genomic_DNA"/>
</dbReference>
<evidence type="ECO:0000256" key="4">
    <source>
        <dbReference type="ARBA" id="ARBA00022737"/>
    </source>
</evidence>
<dbReference type="SUPFAM" id="SSF52540">
    <property type="entry name" value="P-loop containing nucleoside triphosphate hydrolases"/>
    <property type="match status" value="2"/>
</dbReference>
<evidence type="ECO:0000313" key="12">
    <source>
        <dbReference type="EMBL" id="KJJ84998.1"/>
    </source>
</evidence>
<dbReference type="Gene3D" id="3.30.300.20">
    <property type="match status" value="1"/>
</dbReference>
<dbReference type="GO" id="GO:0042254">
    <property type="term" value="P:ribosome biogenesis"/>
    <property type="evidence" value="ECO:0007669"/>
    <property type="project" value="UniProtKB-KW"/>
</dbReference>
<dbReference type="FunFam" id="3.40.50.300:FF:000494">
    <property type="entry name" value="tRNA modification GTPase MnmE"/>
    <property type="match status" value="1"/>
</dbReference>
<dbReference type="PATRIC" id="fig|1609969.3.peg.1220"/>
<dbReference type="NCBIfam" id="TIGR03594">
    <property type="entry name" value="GTPase_EngA"/>
    <property type="match status" value="1"/>
</dbReference>
<evidence type="ECO:0000256" key="7">
    <source>
        <dbReference type="ARBA" id="ARBA00032345"/>
    </source>
</evidence>
<dbReference type="PIRSF" id="PIRSF006485">
    <property type="entry name" value="GTP-binding_EngA"/>
    <property type="match status" value="1"/>
</dbReference>
<dbReference type="PANTHER" id="PTHR43834">
    <property type="entry name" value="GTPASE DER"/>
    <property type="match status" value="1"/>
</dbReference>
<feature type="binding site" evidence="8">
    <location>
        <begin position="302"/>
        <end position="305"/>
    </location>
    <ligand>
        <name>GTP</name>
        <dbReference type="ChEBI" id="CHEBI:37565"/>
        <label>2</label>
    </ligand>
</feature>
<dbReference type="InterPro" id="IPR032859">
    <property type="entry name" value="KH_dom-like"/>
</dbReference>
<dbReference type="PRINTS" id="PR00326">
    <property type="entry name" value="GTP1OBG"/>
</dbReference>
<dbReference type="GO" id="GO:0043022">
    <property type="term" value="F:ribosome binding"/>
    <property type="evidence" value="ECO:0007669"/>
    <property type="project" value="TreeGrafter"/>
</dbReference>
<feature type="domain" description="EngA-type G" evidence="11">
    <location>
        <begin position="184"/>
        <end position="360"/>
    </location>
</feature>
<keyword evidence="4 10" id="KW-0677">Repeat</keyword>
<keyword evidence="5 8" id="KW-0547">Nucleotide-binding</keyword>
<dbReference type="CDD" id="cd01895">
    <property type="entry name" value="EngA2"/>
    <property type="match status" value="1"/>
</dbReference>
<feature type="domain" description="EngA-type G" evidence="11">
    <location>
        <begin position="5"/>
        <end position="169"/>
    </location>
</feature>
<dbReference type="HAMAP" id="MF_00195">
    <property type="entry name" value="GTPase_Der"/>
    <property type="match status" value="1"/>
</dbReference>
<feature type="binding site" evidence="8">
    <location>
        <begin position="121"/>
        <end position="124"/>
    </location>
    <ligand>
        <name>GTP</name>
        <dbReference type="ChEBI" id="CHEBI:37565"/>
        <label>1</label>
    </ligand>
</feature>
<dbReference type="InterPro" id="IPR031166">
    <property type="entry name" value="G_ENGA"/>
</dbReference>
<dbReference type="Pfam" id="PF01926">
    <property type="entry name" value="MMR_HSR1"/>
    <property type="match status" value="2"/>
</dbReference>
<dbReference type="FunFam" id="3.40.50.300:FF:000040">
    <property type="entry name" value="GTPase Der"/>
    <property type="match status" value="1"/>
</dbReference>
<evidence type="ECO:0000256" key="6">
    <source>
        <dbReference type="ARBA" id="ARBA00023134"/>
    </source>
</evidence>
<evidence type="ECO:0000256" key="9">
    <source>
        <dbReference type="PROSITE-ProRule" id="PRU01049"/>
    </source>
</evidence>
<proteinExistence type="inferred from homology"/>
<evidence type="ECO:0000256" key="8">
    <source>
        <dbReference type="HAMAP-Rule" id="MF_00195"/>
    </source>
</evidence>
<dbReference type="Gene3D" id="3.40.50.300">
    <property type="entry name" value="P-loop containing nucleotide triphosphate hydrolases"/>
    <property type="match status" value="2"/>
</dbReference>
<name>A0A0F0CNT1_9BACT</name>
<evidence type="ECO:0000256" key="1">
    <source>
        <dbReference type="ARBA" id="ARBA00008279"/>
    </source>
</evidence>
<dbReference type="InterPro" id="IPR016484">
    <property type="entry name" value="GTPase_Der"/>
</dbReference>
<gene>
    <name evidence="8" type="primary">der</name>
    <name evidence="12" type="ORF">OMAG_001137</name>
</gene>
<dbReference type="PROSITE" id="PS51712">
    <property type="entry name" value="G_ENGA"/>
    <property type="match status" value="2"/>
</dbReference>
<evidence type="ECO:0000256" key="10">
    <source>
        <dbReference type="RuleBase" id="RU004481"/>
    </source>
</evidence>
<dbReference type="CDD" id="cd01894">
    <property type="entry name" value="EngA1"/>
    <property type="match status" value="1"/>
</dbReference>
<reference evidence="12 13" key="1">
    <citation type="submission" date="2015-02" db="EMBL/GenBank/DDBJ databases">
        <title>Single-cell genomics of uncultivated deep-branching MTB reveals a conserved set of magnetosome genes.</title>
        <authorList>
            <person name="Kolinko S."/>
            <person name="Richter M."/>
            <person name="Glockner F.O."/>
            <person name="Brachmann A."/>
            <person name="Schuler D."/>
        </authorList>
    </citation>
    <scope>NUCLEOTIDE SEQUENCE [LARGE SCALE GENOMIC DNA]</scope>
    <source>
        <strain evidence="12">SKK-01</strain>
    </source>
</reference>
<dbReference type="GO" id="GO:0005525">
    <property type="term" value="F:GTP binding"/>
    <property type="evidence" value="ECO:0007669"/>
    <property type="project" value="UniProtKB-UniRule"/>
</dbReference>
<comment type="subunit">
    <text evidence="8">Associates with the 50S ribosomal subunit.</text>
</comment>
<dbReference type="AlphaFoldDB" id="A0A0F0CNT1"/>
<dbReference type="InterPro" id="IPR005225">
    <property type="entry name" value="Small_GTP-bd"/>
</dbReference>
<accession>A0A0F0CNT1</accession>
<comment type="similarity">
    <text evidence="1 8 9 10">Belongs to the TRAFAC class TrmE-Era-EngA-EngB-Septin-like GTPase superfamily. EngA (Der) GTPase family.</text>
</comment>
<feature type="binding site" evidence="8">
    <location>
        <begin position="190"/>
        <end position="197"/>
    </location>
    <ligand>
        <name>GTP</name>
        <dbReference type="ChEBI" id="CHEBI:37565"/>
        <label>2</label>
    </ligand>
</feature>